<feature type="transmembrane region" description="Helical" evidence="6">
    <location>
        <begin position="368"/>
        <end position="392"/>
    </location>
</feature>
<feature type="transmembrane region" description="Helical" evidence="6">
    <location>
        <begin position="176"/>
        <end position="198"/>
    </location>
</feature>
<dbReference type="EMBL" id="JAKUCV010005489">
    <property type="protein sequence ID" value="KAJ4830951.1"/>
    <property type="molecule type" value="Genomic_DNA"/>
</dbReference>
<feature type="transmembrane region" description="Helical" evidence="6">
    <location>
        <begin position="398"/>
        <end position="418"/>
    </location>
</feature>
<dbReference type="InterPro" id="IPR030184">
    <property type="entry name" value="WAT1-related"/>
</dbReference>
<keyword evidence="5 6" id="KW-0472">Membrane</keyword>
<evidence type="ECO:0000259" key="7">
    <source>
        <dbReference type="Pfam" id="PF00892"/>
    </source>
</evidence>
<dbReference type="GO" id="GO:0022857">
    <property type="term" value="F:transmembrane transporter activity"/>
    <property type="evidence" value="ECO:0007669"/>
    <property type="project" value="InterPro"/>
</dbReference>
<feature type="transmembrane region" description="Helical" evidence="6">
    <location>
        <begin position="275"/>
        <end position="294"/>
    </location>
</feature>
<feature type="transmembrane region" description="Helical" evidence="6">
    <location>
        <begin position="569"/>
        <end position="590"/>
    </location>
</feature>
<dbReference type="OrthoDB" id="1746609at2759"/>
<comment type="caution">
    <text evidence="8">The sequence shown here is derived from an EMBL/GenBank/DDBJ whole genome shotgun (WGS) entry which is preliminary data.</text>
</comment>
<feature type="transmembrane region" description="Helical" evidence="6">
    <location>
        <begin position="137"/>
        <end position="156"/>
    </location>
</feature>
<feature type="transmembrane region" description="Helical" evidence="6">
    <location>
        <begin position="69"/>
        <end position="91"/>
    </location>
</feature>
<sequence>MWVSKVTAVMLAVEFLEVGMNTVNKAAMRQGLNDFILVVYSNFLAIFLLLFACFIFYRNRTLPPLSWPIIGRIFLLGLLSCSGQVFTYVGISYSSPTLASAMIDLTPAFTFLLAIMSRMEKIDLRFGSSQAKSIGTVGLIAGGLVVTLYKGVPLIISTPSSNIMSGRELLLPLPLTNWAIGGFFLALHSLILALIYIIMTWITRDYPAELVVTLISSFFVTILSALVSLVAVKDPNDWRVSPNMELIAVIYSAVFAITLRTTFHTWACHKKGPVYTAMFKPLGMVIAALMGVSFLGDTLYLGSVVGAVIIVFGFYAVIWGKAKEEKIIQGKEVSSNFESSSPKAPFLEKKSNEHMAYNGRSDCPPLNLSSVCSFFLLASIGYSGLIFGYAGIQYSSPTLNTAMLNLIPGFTFVLALIFRMERVDLKSSSSIAKLVGTVVSLIGAFIVTFYKGLPITFKAMLSSNQILFSPQENWILGGFLSAAHSMIAALWYTFQASVLEKYPKVLIVLFFYCFFVTLQSLVVCLILEDLSAWKLKPDIGLVAVVHSAIIGTVFRYSMSMLCVRTRGPLYVSMFKPLGIVFAAIMSVMFLGEALHVGSLVGAIVISAGFYAFMWGKSKEGRNTGEETRAAYFQSSRSKEPLLQNAK</sequence>
<feature type="domain" description="EamA" evidence="7">
    <location>
        <begin position="19"/>
        <end position="125"/>
    </location>
</feature>
<feature type="transmembrane region" description="Helical" evidence="6">
    <location>
        <begin position="35"/>
        <end position="57"/>
    </location>
</feature>
<feature type="domain" description="EamA" evidence="7">
    <location>
        <begin position="180"/>
        <end position="318"/>
    </location>
</feature>
<feature type="transmembrane region" description="Helical" evidence="6">
    <location>
        <begin position="539"/>
        <end position="557"/>
    </location>
</feature>
<reference evidence="8" key="2">
    <citation type="journal article" date="2023" name="Plants (Basel)">
        <title>Annotation of the Turnera subulata (Passifloraceae) Draft Genome Reveals the S-Locus Evolved after the Divergence of Turneroideae from Passifloroideae in a Stepwise Manner.</title>
        <authorList>
            <person name="Henning P.M."/>
            <person name="Roalson E.H."/>
            <person name="Mir W."/>
            <person name="McCubbin A.G."/>
            <person name="Shore J.S."/>
        </authorList>
    </citation>
    <scope>NUCLEOTIDE SEQUENCE</scope>
    <source>
        <strain evidence="8">F60SS</strain>
    </source>
</reference>
<evidence type="ECO:0000256" key="1">
    <source>
        <dbReference type="ARBA" id="ARBA00004141"/>
    </source>
</evidence>
<evidence type="ECO:0000313" key="8">
    <source>
        <dbReference type="EMBL" id="KAJ4830951.1"/>
    </source>
</evidence>
<comment type="subcellular location">
    <subcellularLocation>
        <location evidence="1">Membrane</location>
        <topology evidence="1">Multi-pass membrane protein</topology>
    </subcellularLocation>
</comment>
<dbReference type="Proteomes" id="UP001141552">
    <property type="component" value="Unassembled WGS sequence"/>
</dbReference>
<evidence type="ECO:0000313" key="9">
    <source>
        <dbReference type="Proteomes" id="UP001141552"/>
    </source>
</evidence>
<protein>
    <recommendedName>
        <fullName evidence="7">EamA domain-containing protein</fullName>
    </recommendedName>
</protein>
<feature type="transmembrane region" description="Helical" evidence="6">
    <location>
        <begin position="430"/>
        <end position="453"/>
    </location>
</feature>
<feature type="transmembrane region" description="Helical" evidence="6">
    <location>
        <begin position="97"/>
        <end position="116"/>
    </location>
</feature>
<dbReference type="AlphaFoldDB" id="A0A9Q0FGB9"/>
<organism evidence="8 9">
    <name type="scientific">Turnera subulata</name>
    <dbReference type="NCBI Taxonomy" id="218843"/>
    <lineage>
        <taxon>Eukaryota</taxon>
        <taxon>Viridiplantae</taxon>
        <taxon>Streptophyta</taxon>
        <taxon>Embryophyta</taxon>
        <taxon>Tracheophyta</taxon>
        <taxon>Spermatophyta</taxon>
        <taxon>Magnoliopsida</taxon>
        <taxon>eudicotyledons</taxon>
        <taxon>Gunneridae</taxon>
        <taxon>Pentapetalae</taxon>
        <taxon>rosids</taxon>
        <taxon>fabids</taxon>
        <taxon>Malpighiales</taxon>
        <taxon>Passifloraceae</taxon>
        <taxon>Turnera</taxon>
    </lineage>
</organism>
<dbReference type="InterPro" id="IPR037185">
    <property type="entry name" value="EmrE-like"/>
</dbReference>
<dbReference type="Pfam" id="PF00892">
    <property type="entry name" value="EamA"/>
    <property type="match status" value="2"/>
</dbReference>
<comment type="similarity">
    <text evidence="2">Belongs to the drug/metabolite transporter (DMT) superfamily. Plant drug/metabolite exporter (P-DME) (TC 2.A.7.4) family.</text>
</comment>
<reference evidence="8" key="1">
    <citation type="submission" date="2022-02" db="EMBL/GenBank/DDBJ databases">
        <authorList>
            <person name="Henning P.M."/>
            <person name="McCubbin A.G."/>
            <person name="Shore J.S."/>
        </authorList>
    </citation>
    <scope>NUCLEOTIDE SEQUENCE</scope>
    <source>
        <strain evidence="8">F60SS</strain>
        <tissue evidence="8">Leaves</tissue>
    </source>
</reference>
<keyword evidence="3 6" id="KW-0812">Transmembrane</keyword>
<dbReference type="InterPro" id="IPR000620">
    <property type="entry name" value="EamA_dom"/>
</dbReference>
<feature type="transmembrane region" description="Helical" evidence="6">
    <location>
        <begin position="506"/>
        <end position="527"/>
    </location>
</feature>
<dbReference type="SUPFAM" id="SSF103481">
    <property type="entry name" value="Multidrug resistance efflux transporter EmrE"/>
    <property type="match status" value="3"/>
</dbReference>
<gene>
    <name evidence="8" type="ORF">Tsubulata_031145</name>
</gene>
<dbReference type="PANTHER" id="PTHR31218">
    <property type="entry name" value="WAT1-RELATED PROTEIN"/>
    <property type="match status" value="1"/>
</dbReference>
<feature type="transmembrane region" description="Helical" evidence="6">
    <location>
        <begin position="244"/>
        <end position="263"/>
    </location>
</feature>
<feature type="transmembrane region" description="Helical" evidence="6">
    <location>
        <begin position="473"/>
        <end position="494"/>
    </location>
</feature>
<evidence type="ECO:0000256" key="3">
    <source>
        <dbReference type="ARBA" id="ARBA00022692"/>
    </source>
</evidence>
<keyword evidence="9" id="KW-1185">Reference proteome</keyword>
<dbReference type="GO" id="GO:0016020">
    <property type="term" value="C:membrane"/>
    <property type="evidence" value="ECO:0007669"/>
    <property type="project" value="UniProtKB-SubCell"/>
</dbReference>
<keyword evidence="4 6" id="KW-1133">Transmembrane helix</keyword>
<evidence type="ECO:0000256" key="4">
    <source>
        <dbReference type="ARBA" id="ARBA00022989"/>
    </source>
</evidence>
<feature type="transmembrane region" description="Helical" evidence="6">
    <location>
        <begin position="596"/>
        <end position="614"/>
    </location>
</feature>
<evidence type="ECO:0000256" key="2">
    <source>
        <dbReference type="ARBA" id="ARBA00007635"/>
    </source>
</evidence>
<feature type="transmembrane region" description="Helical" evidence="6">
    <location>
        <begin position="300"/>
        <end position="319"/>
    </location>
</feature>
<name>A0A9Q0FGB9_9ROSI</name>
<accession>A0A9Q0FGB9</accession>
<evidence type="ECO:0000256" key="5">
    <source>
        <dbReference type="ARBA" id="ARBA00023136"/>
    </source>
</evidence>
<evidence type="ECO:0000256" key="6">
    <source>
        <dbReference type="SAM" id="Phobius"/>
    </source>
</evidence>
<proteinExistence type="inferred from homology"/>
<feature type="transmembrane region" description="Helical" evidence="6">
    <location>
        <begin position="210"/>
        <end position="232"/>
    </location>
</feature>